<feature type="compositionally biased region" description="Basic and acidic residues" evidence="1">
    <location>
        <begin position="470"/>
        <end position="479"/>
    </location>
</feature>
<dbReference type="RefSeq" id="XP_025360774.1">
    <property type="nucleotide sequence ID" value="XM_025508700.1"/>
</dbReference>
<accession>A0A316ULJ1</accession>
<keyword evidence="3" id="KW-1185">Reference proteome</keyword>
<dbReference type="AlphaFoldDB" id="A0A316ULJ1"/>
<protein>
    <submittedName>
        <fullName evidence="2">Uncharacterized protein</fullName>
    </submittedName>
</protein>
<name>A0A316ULJ1_9BASI</name>
<proteinExistence type="predicted"/>
<dbReference type="GeneID" id="37030523"/>
<reference evidence="2 3" key="1">
    <citation type="journal article" date="2018" name="Mol. Biol. Evol.">
        <title>Broad Genomic Sampling Reveals a Smut Pathogenic Ancestry of the Fungal Clade Ustilaginomycotina.</title>
        <authorList>
            <person name="Kijpornyongpan T."/>
            <person name="Mondo S.J."/>
            <person name="Barry K."/>
            <person name="Sandor L."/>
            <person name="Lee J."/>
            <person name="Lipzen A."/>
            <person name="Pangilinan J."/>
            <person name="LaButti K."/>
            <person name="Hainaut M."/>
            <person name="Henrissat B."/>
            <person name="Grigoriev I.V."/>
            <person name="Spatafora J.W."/>
            <person name="Aime M.C."/>
        </authorList>
    </citation>
    <scope>NUCLEOTIDE SEQUENCE [LARGE SCALE GENOMIC DNA]</scope>
    <source>
        <strain evidence="2 3">MCA 5214</strain>
    </source>
</reference>
<evidence type="ECO:0000313" key="2">
    <source>
        <dbReference type="EMBL" id="PWN26162.1"/>
    </source>
</evidence>
<dbReference type="EMBL" id="KZ819672">
    <property type="protein sequence ID" value="PWN26162.1"/>
    <property type="molecule type" value="Genomic_DNA"/>
</dbReference>
<sequence length="516" mass="56134">ESASFRSRTRLRDHHLSRAQHSKDIVKTHYQARIPENTNLPENIMSSIASTTPPSSPPAIVRRSSLCTAPSSKKRSLFSKIAPSKKMDPSTPTLIRNAILQSRRQVVAAASAAVLSSLAEREKREVADLVRDTVVTPLPTIIVTPPTPVKLAPAARHDLSTTPRTQEKDAGTAYTEYEEASPFLDSAQDYPVSVSRNGYSVYSFYANTSAERSGRRRFGSAHPLLKVAIGKKRPSDVAKLALPSLPTLFVTKPTPAVTLSPSLATAEEAPCTPANEDLGGAQQPRVVRLCESSSTFEAIVPRLPSSWQEYDSSVAVEQGEVVEQVWAEKKGDCEDERIVEVEDVVVEVVAPAGQSGDTIYRDIYSFDESELCGGYADEAQWYGGQDDEALEMVDEDESSIGDATEGEILPFGNILDLLLPTTVSTFQASVAVLATSDPTPTAPIAAACSSFDLPFRARWLGPCKVRAEHTTRSSGEKQVGRKTMTTAQRHERWTQLGINPKQRLFSVYEGGSEKDA</sequence>
<feature type="region of interest" description="Disordered" evidence="1">
    <location>
        <begin position="1"/>
        <end position="21"/>
    </location>
</feature>
<feature type="non-terminal residue" evidence="2">
    <location>
        <position position="1"/>
    </location>
</feature>
<dbReference type="Proteomes" id="UP000245884">
    <property type="component" value="Unassembled WGS sequence"/>
</dbReference>
<evidence type="ECO:0000256" key="1">
    <source>
        <dbReference type="SAM" id="MobiDB-lite"/>
    </source>
</evidence>
<evidence type="ECO:0000313" key="3">
    <source>
        <dbReference type="Proteomes" id="UP000245884"/>
    </source>
</evidence>
<gene>
    <name evidence="2" type="ORF">BDZ90DRAFT_267170</name>
</gene>
<feature type="compositionally biased region" description="Basic residues" evidence="1">
    <location>
        <begin position="7"/>
        <end position="20"/>
    </location>
</feature>
<organism evidence="2 3">
    <name type="scientific">Jaminaea rosea</name>
    <dbReference type="NCBI Taxonomy" id="1569628"/>
    <lineage>
        <taxon>Eukaryota</taxon>
        <taxon>Fungi</taxon>
        <taxon>Dikarya</taxon>
        <taxon>Basidiomycota</taxon>
        <taxon>Ustilaginomycotina</taxon>
        <taxon>Exobasidiomycetes</taxon>
        <taxon>Microstromatales</taxon>
        <taxon>Microstromatales incertae sedis</taxon>
        <taxon>Jaminaea</taxon>
    </lineage>
</organism>
<feature type="region of interest" description="Disordered" evidence="1">
    <location>
        <begin position="470"/>
        <end position="489"/>
    </location>
</feature>